<keyword evidence="3" id="KW-0472">Membrane</keyword>
<dbReference type="EMBL" id="JAUSVM010000001">
    <property type="protein sequence ID" value="MDQ0424453.1"/>
    <property type="molecule type" value="Genomic_DNA"/>
</dbReference>
<keyword evidence="4" id="KW-0131">Cell cycle</keyword>
<keyword evidence="4" id="KW-0132">Cell division</keyword>
<feature type="compositionally biased region" description="Pro residues" evidence="2">
    <location>
        <begin position="240"/>
        <end position="249"/>
    </location>
</feature>
<dbReference type="RefSeq" id="WP_307415915.1">
    <property type="nucleotide sequence ID" value="NZ_JAUSVM010000001.1"/>
</dbReference>
<feature type="transmembrane region" description="Helical" evidence="3">
    <location>
        <begin position="107"/>
        <end position="129"/>
    </location>
</feature>
<feature type="coiled-coil region" evidence="1">
    <location>
        <begin position="135"/>
        <end position="162"/>
    </location>
</feature>
<feature type="region of interest" description="Disordered" evidence="2">
    <location>
        <begin position="225"/>
        <end position="261"/>
    </location>
</feature>
<evidence type="ECO:0000256" key="2">
    <source>
        <dbReference type="SAM" id="MobiDB-lite"/>
    </source>
</evidence>
<feature type="compositionally biased region" description="Pro residues" evidence="2">
    <location>
        <begin position="1"/>
        <end position="10"/>
    </location>
</feature>
<protein>
    <submittedName>
        <fullName evidence="4">Cell division protein FtsB</fullName>
    </submittedName>
</protein>
<feature type="compositionally biased region" description="Low complexity" evidence="2">
    <location>
        <begin position="82"/>
        <end position="94"/>
    </location>
</feature>
<evidence type="ECO:0000256" key="1">
    <source>
        <dbReference type="SAM" id="Coils"/>
    </source>
</evidence>
<comment type="caution">
    <text evidence="4">The sequence shown here is derived from an EMBL/GenBank/DDBJ whole genome shotgun (WGS) entry which is preliminary data.</text>
</comment>
<keyword evidence="3" id="KW-1133">Transmembrane helix</keyword>
<accession>A0ABU0GGM0</accession>
<feature type="compositionally biased region" description="Low complexity" evidence="2">
    <location>
        <begin position="27"/>
        <end position="48"/>
    </location>
</feature>
<sequence length="261" mass="26794">MPTSRRPPAPGAARRPGRDDAPSGVTPRAPRPAGARPGGAPSAPRSTRTPPPRSGAVPKVAPSSSRPGAGRGAAGRSGPGRTGTPPRGTARAGTTRLPVPRLFTVRAMVFSLVLLVAFVLVYPTLGTYLQTRAEVQQLRSQRDASAAEKSDLEAELRRWDDQAYVVAQARERLSFVMPGETAFVVVDPETVPDVPAADEGPVPTAADGATRPWYASVWDSVEIAGGLDVDGADPAATPEAPAPDAPPADAPSGDAPADPAG</sequence>
<keyword evidence="1" id="KW-0175">Coiled coil</keyword>
<evidence type="ECO:0000313" key="5">
    <source>
        <dbReference type="Proteomes" id="UP001240250"/>
    </source>
</evidence>
<name>A0ABU0GGM0_9CELL</name>
<dbReference type="Pfam" id="PF04977">
    <property type="entry name" value="DivIC"/>
    <property type="match status" value="1"/>
</dbReference>
<feature type="region of interest" description="Disordered" evidence="2">
    <location>
        <begin position="1"/>
        <end position="94"/>
    </location>
</feature>
<evidence type="ECO:0000256" key="3">
    <source>
        <dbReference type="SAM" id="Phobius"/>
    </source>
</evidence>
<feature type="compositionally biased region" description="Low complexity" evidence="2">
    <location>
        <begin position="250"/>
        <end position="261"/>
    </location>
</feature>
<keyword evidence="3" id="KW-0812">Transmembrane</keyword>
<dbReference type="InterPro" id="IPR007060">
    <property type="entry name" value="FtsL/DivIC"/>
</dbReference>
<keyword evidence="5" id="KW-1185">Reference proteome</keyword>
<feature type="compositionally biased region" description="Gly residues" evidence="2">
    <location>
        <begin position="69"/>
        <end position="81"/>
    </location>
</feature>
<organism evidence="4 5">
    <name type="scientific">Cellulomonas iranensis</name>
    <dbReference type="NCBI Taxonomy" id="76862"/>
    <lineage>
        <taxon>Bacteria</taxon>
        <taxon>Bacillati</taxon>
        <taxon>Actinomycetota</taxon>
        <taxon>Actinomycetes</taxon>
        <taxon>Micrococcales</taxon>
        <taxon>Cellulomonadaceae</taxon>
        <taxon>Cellulomonas</taxon>
    </lineage>
</organism>
<reference evidence="4 5" key="1">
    <citation type="submission" date="2023-07" db="EMBL/GenBank/DDBJ databases">
        <title>Sequencing the genomes of 1000 actinobacteria strains.</title>
        <authorList>
            <person name="Klenk H.-P."/>
        </authorList>
    </citation>
    <scope>NUCLEOTIDE SEQUENCE [LARGE SCALE GENOMIC DNA]</scope>
    <source>
        <strain evidence="4 5">DSM 14785</strain>
    </source>
</reference>
<proteinExistence type="predicted"/>
<evidence type="ECO:0000313" key="4">
    <source>
        <dbReference type="EMBL" id="MDQ0424453.1"/>
    </source>
</evidence>
<dbReference type="Proteomes" id="UP001240250">
    <property type="component" value="Unassembled WGS sequence"/>
</dbReference>
<gene>
    <name evidence="4" type="ORF">JO380_000834</name>
</gene>
<dbReference type="GO" id="GO:0051301">
    <property type="term" value="P:cell division"/>
    <property type="evidence" value="ECO:0007669"/>
    <property type="project" value="UniProtKB-KW"/>
</dbReference>